<evidence type="ECO:0000256" key="4">
    <source>
        <dbReference type="ARBA" id="ARBA00022692"/>
    </source>
</evidence>
<evidence type="ECO:0000256" key="5">
    <source>
        <dbReference type="ARBA" id="ARBA00022989"/>
    </source>
</evidence>
<dbReference type="SUPFAM" id="SSF100895">
    <property type="entry name" value="Kazal-type serine protease inhibitors"/>
    <property type="match status" value="1"/>
</dbReference>
<feature type="transmembrane region" description="Helical" evidence="8">
    <location>
        <begin position="625"/>
        <end position="647"/>
    </location>
</feature>
<dbReference type="InterPro" id="IPR020846">
    <property type="entry name" value="MFS_dom"/>
</dbReference>
<dbReference type="PANTHER" id="PTHR11388:SF89">
    <property type="entry name" value="SOLUTE CARRIER ORGANIC ANION TRANSPORTER FAMILY MEMBER 1B3"/>
    <property type="match status" value="1"/>
</dbReference>
<evidence type="ECO:0000259" key="10">
    <source>
        <dbReference type="PROSITE" id="PS51465"/>
    </source>
</evidence>
<evidence type="ECO:0000256" key="8">
    <source>
        <dbReference type="RuleBase" id="RU362056"/>
    </source>
</evidence>
<dbReference type="Pfam" id="PF07648">
    <property type="entry name" value="Kazal_2"/>
    <property type="match status" value="1"/>
</dbReference>
<dbReference type="InterPro" id="IPR002350">
    <property type="entry name" value="Kazal_dom"/>
</dbReference>
<keyword evidence="8" id="KW-0813">Transport</keyword>
<feature type="transmembrane region" description="Helical" evidence="8">
    <location>
        <begin position="214"/>
        <end position="235"/>
    </location>
</feature>
<dbReference type="InterPro" id="IPR004156">
    <property type="entry name" value="OATP"/>
</dbReference>
<reference evidence="12" key="1">
    <citation type="submission" date="2025-08" db="UniProtKB">
        <authorList>
            <consortium name="RefSeq"/>
        </authorList>
    </citation>
    <scope>IDENTIFICATION</scope>
</reference>
<feature type="domain" description="Kazal-like" evidence="10">
    <location>
        <begin position="453"/>
        <end position="508"/>
    </location>
</feature>
<accession>A0ABM3XNR1</accession>
<feature type="transmembrane region" description="Helical" evidence="8">
    <location>
        <begin position="337"/>
        <end position="363"/>
    </location>
</feature>
<evidence type="ECO:0000256" key="6">
    <source>
        <dbReference type="ARBA" id="ARBA00023136"/>
    </source>
</evidence>
<keyword evidence="5 8" id="KW-1133">Transmembrane helix</keyword>
<evidence type="ECO:0000313" key="11">
    <source>
        <dbReference type="Proteomes" id="UP001652624"/>
    </source>
</evidence>
<evidence type="ECO:0000259" key="9">
    <source>
        <dbReference type="PROSITE" id="PS50850"/>
    </source>
</evidence>
<evidence type="ECO:0000256" key="7">
    <source>
        <dbReference type="ARBA" id="ARBA00023157"/>
    </source>
</evidence>
<organism evidence="11 12">
    <name type="scientific">Erinaceus europaeus</name>
    <name type="common">Western European hedgehog</name>
    <dbReference type="NCBI Taxonomy" id="9365"/>
    <lineage>
        <taxon>Eukaryota</taxon>
        <taxon>Metazoa</taxon>
        <taxon>Chordata</taxon>
        <taxon>Craniata</taxon>
        <taxon>Vertebrata</taxon>
        <taxon>Euteleostomi</taxon>
        <taxon>Mammalia</taxon>
        <taxon>Eutheria</taxon>
        <taxon>Laurasiatheria</taxon>
        <taxon>Eulipotyphla</taxon>
        <taxon>Erinaceidae</taxon>
        <taxon>Erinaceinae</taxon>
        <taxon>Erinaceus</taxon>
    </lineage>
</organism>
<protein>
    <recommendedName>
        <fullName evidence="8">Solute carrier organic anion transporter family member</fullName>
    </recommendedName>
</protein>
<dbReference type="GeneID" id="103127361"/>
<dbReference type="InterPro" id="IPR036259">
    <property type="entry name" value="MFS_trans_sf"/>
</dbReference>
<evidence type="ECO:0000256" key="1">
    <source>
        <dbReference type="ARBA" id="ARBA00004651"/>
    </source>
</evidence>
<dbReference type="PANTHER" id="PTHR11388">
    <property type="entry name" value="ORGANIC ANION TRANSPORTER"/>
    <property type="match status" value="1"/>
</dbReference>
<feature type="transmembrane region" description="Helical" evidence="8">
    <location>
        <begin position="96"/>
        <end position="117"/>
    </location>
</feature>
<keyword evidence="8" id="KW-0406">Ion transport</keyword>
<evidence type="ECO:0000256" key="3">
    <source>
        <dbReference type="ARBA" id="ARBA00022475"/>
    </source>
</evidence>
<feature type="transmembrane region" description="Helical" evidence="8">
    <location>
        <begin position="256"/>
        <end position="278"/>
    </location>
</feature>
<keyword evidence="3" id="KW-1003">Cell membrane</keyword>
<dbReference type="PROSITE" id="PS50850">
    <property type="entry name" value="MFS"/>
    <property type="match status" value="1"/>
</dbReference>
<evidence type="ECO:0000256" key="2">
    <source>
        <dbReference type="ARBA" id="ARBA00009657"/>
    </source>
</evidence>
<dbReference type="NCBIfam" id="TIGR00805">
    <property type="entry name" value="oat"/>
    <property type="match status" value="1"/>
</dbReference>
<feature type="transmembrane region" description="Helical" evidence="8">
    <location>
        <begin position="403"/>
        <end position="423"/>
    </location>
</feature>
<comment type="subcellular location">
    <subcellularLocation>
        <location evidence="1 8">Cell membrane</location>
        <topology evidence="1 8">Multi-pass membrane protein</topology>
    </subcellularLocation>
</comment>
<keyword evidence="7" id="KW-1015">Disulfide bond</keyword>
<name>A0ABM3XNR1_ERIEU</name>
<feature type="transmembrane region" description="Helical" evidence="8">
    <location>
        <begin position="534"/>
        <end position="560"/>
    </location>
</feature>
<gene>
    <name evidence="12" type="primary">LOC103127361</name>
</gene>
<feature type="transmembrane region" description="Helical" evidence="8">
    <location>
        <begin position="27"/>
        <end position="48"/>
    </location>
</feature>
<sequence>MDLNQHLNKTAEAELSKQRKPICCNGFKMFMAALSLSFICKALGGVIMKSSIIQIERRFEISSSTAGLIDGSFEIGNLLVIVFVSYFGSRLHRPKIIGIGCFIMGTGTILTALPHFFMGHYKYSKETHINPSVNSTSSLPTCMPNQDVLLNRTSPEIVEKGYEKESESYMWIFVLMGNMLRGIGETPIGPLGISYLDDFAEEGHSSFYLGTLNAVAMIGPIIGFVMGSLVSKMYVDIGYVDLSTIRITPKDSRWVGAWWLSFIIAGLLAILSSIPFFFLPKSLDKPQKERRASGSLYGLKTKEERSQMVNVINHKQNVNENMPGFFQSLKTILTNQLYVLALLATLLHISSFIGHITYIFKYLEQQYSQSASETNVLLGVLSLPTIAAGIFTGGYIIKRFKFTMVGIAKFSLFNVVISFIFFLSDFLLICENKSVAGLTLTYDGNSPLESHINVPLSYCNSDCNCDENQWEPICGDNGITYISPCLAGCKSSSGTKKPIVFYNCSCLEETGPWNRNNSAHLGECPRSDQCKKKFYIYTSLHVFTNFFASFGSTANILMVFKNVPPELKSLAVGLHSLTIRSLGGIPTPIYFGALIDRACLKWSVNNSGKQGACRIYDSVLYGYSFLGLMGILKFSALLLFCALLVTVKKKYQGKDAKTSENGNEFMNEANIESLDKAEQLLPSNKTDGETRI</sequence>
<dbReference type="InterPro" id="IPR036058">
    <property type="entry name" value="Kazal_dom_sf"/>
</dbReference>
<dbReference type="Pfam" id="PF03137">
    <property type="entry name" value="OATP"/>
    <property type="match status" value="1"/>
</dbReference>
<dbReference type="RefSeq" id="XP_060050460.1">
    <property type="nucleotide sequence ID" value="XM_060194477.1"/>
</dbReference>
<feature type="domain" description="Major facilitator superfamily (MFS) profile" evidence="9">
    <location>
        <begin position="30"/>
        <end position="648"/>
    </location>
</feature>
<keyword evidence="11" id="KW-1185">Reference proteome</keyword>
<feature type="transmembrane region" description="Helical" evidence="8">
    <location>
        <begin position="68"/>
        <end position="89"/>
    </location>
</feature>
<dbReference type="Proteomes" id="UP001652624">
    <property type="component" value="Chromosome 7"/>
</dbReference>
<proteinExistence type="inferred from homology"/>
<dbReference type="Gene3D" id="1.20.1250.20">
    <property type="entry name" value="MFS general substrate transporter like domains"/>
    <property type="match status" value="1"/>
</dbReference>
<dbReference type="SUPFAM" id="SSF103473">
    <property type="entry name" value="MFS general substrate transporter"/>
    <property type="match status" value="1"/>
</dbReference>
<keyword evidence="6 8" id="KW-0472">Membrane</keyword>
<comment type="caution">
    <text evidence="8">Lacks conserved residue(s) required for the propagation of feature annotation.</text>
</comment>
<keyword evidence="4 8" id="KW-0812">Transmembrane</keyword>
<evidence type="ECO:0000313" key="12">
    <source>
        <dbReference type="RefSeq" id="XP_060050460.1"/>
    </source>
</evidence>
<comment type="similarity">
    <text evidence="2 8">Belongs to the organo anion transporter (TC 2.A.60) family.</text>
</comment>
<dbReference type="PROSITE" id="PS51465">
    <property type="entry name" value="KAZAL_2"/>
    <property type="match status" value="1"/>
</dbReference>
<feature type="transmembrane region" description="Helical" evidence="8">
    <location>
        <begin position="375"/>
        <end position="397"/>
    </location>
</feature>